<name>A0A9P6F5J9_9FUNG</name>
<accession>A0A9P6F5J9</accession>
<comment type="caution">
    <text evidence="2">The sequence shown here is derived from an EMBL/GenBank/DDBJ whole genome shotgun (WGS) entry which is preliminary data.</text>
</comment>
<feature type="compositionally biased region" description="Polar residues" evidence="1">
    <location>
        <begin position="123"/>
        <end position="133"/>
    </location>
</feature>
<evidence type="ECO:0000256" key="1">
    <source>
        <dbReference type="SAM" id="MobiDB-lite"/>
    </source>
</evidence>
<sequence>MTPERLLHDPEPRDWNRELISAPLVTTYSLRALIDSPQFHQKLVLPSGRTVSYTTCGSKTGSLALYFYGLGGSSRQIASMHAQAVRLDLKLLSIDRPGTGYTDPYKSSSLSNRKKEKNRTKSTRNGQSPNKRNVSAGATFDEEEDEVDDTVATALGSNDEGTSNQGDSELSEGARKSSKRRRWTLKSGGEKSKDGKKSRKVNKRVIHTCLETLAVVDQLHPGARFGMMGHSCGIYYIMQMLQLCPERIQRGPITLLTPWVPFNECPETTSRSFKFLKHIPRGLVWAVTSSINHLGSVILSSTNAISGSLSNKTLAADNASEASVIDHSGSSSHGNTNGNMSGTKTKRPSSSSGSSSNSRNRWKKQGRNKDHSPTGSDDDGAINFERRPVDPFVLQFSEAFDKILLPALVQDMNRQHSNGYNSEIQMCISDVGFDISDVIIPDGVTINAYCGHLDNMVPIEAAREMGAKCGWDIHEFKFSGHGGPRMYMYAMEDYALEIQVIERARADNEQRFSEKSVYSYHL</sequence>
<evidence type="ECO:0000313" key="3">
    <source>
        <dbReference type="Proteomes" id="UP000723463"/>
    </source>
</evidence>
<feature type="compositionally biased region" description="Basic residues" evidence="1">
    <location>
        <begin position="112"/>
        <end position="122"/>
    </location>
</feature>
<organism evidence="2 3">
    <name type="scientific">Mortierella hygrophila</name>
    <dbReference type="NCBI Taxonomy" id="979708"/>
    <lineage>
        <taxon>Eukaryota</taxon>
        <taxon>Fungi</taxon>
        <taxon>Fungi incertae sedis</taxon>
        <taxon>Mucoromycota</taxon>
        <taxon>Mortierellomycotina</taxon>
        <taxon>Mortierellomycetes</taxon>
        <taxon>Mortierellales</taxon>
        <taxon>Mortierellaceae</taxon>
        <taxon>Mortierella</taxon>
    </lineage>
</organism>
<dbReference type="InterPro" id="IPR029058">
    <property type="entry name" value="AB_hydrolase_fold"/>
</dbReference>
<keyword evidence="3" id="KW-1185">Reference proteome</keyword>
<feature type="compositionally biased region" description="Acidic residues" evidence="1">
    <location>
        <begin position="140"/>
        <end position="149"/>
    </location>
</feature>
<dbReference type="EMBL" id="JAAAXW010000131">
    <property type="protein sequence ID" value="KAF9542725.1"/>
    <property type="molecule type" value="Genomic_DNA"/>
</dbReference>
<feature type="compositionally biased region" description="Polar residues" evidence="1">
    <location>
        <begin position="155"/>
        <end position="168"/>
    </location>
</feature>
<feature type="region of interest" description="Disordered" evidence="1">
    <location>
        <begin position="324"/>
        <end position="383"/>
    </location>
</feature>
<feature type="compositionally biased region" description="Low complexity" evidence="1">
    <location>
        <begin position="327"/>
        <end position="359"/>
    </location>
</feature>
<dbReference type="Gene3D" id="3.40.50.1820">
    <property type="entry name" value="alpha/beta hydrolase"/>
    <property type="match status" value="1"/>
</dbReference>
<reference evidence="2" key="1">
    <citation type="journal article" date="2020" name="Fungal Divers.">
        <title>Resolving the Mortierellaceae phylogeny through synthesis of multi-gene phylogenetics and phylogenomics.</title>
        <authorList>
            <person name="Vandepol N."/>
            <person name="Liber J."/>
            <person name="Desiro A."/>
            <person name="Na H."/>
            <person name="Kennedy M."/>
            <person name="Barry K."/>
            <person name="Grigoriev I.V."/>
            <person name="Miller A.N."/>
            <person name="O'Donnell K."/>
            <person name="Stajich J.E."/>
            <person name="Bonito G."/>
        </authorList>
    </citation>
    <scope>NUCLEOTIDE SEQUENCE</scope>
    <source>
        <strain evidence="2">NRRL 2591</strain>
    </source>
</reference>
<protein>
    <recommendedName>
        <fullName evidence="4">AB hydrolase-1 domain-containing protein</fullName>
    </recommendedName>
</protein>
<proteinExistence type="predicted"/>
<dbReference type="SUPFAM" id="SSF53474">
    <property type="entry name" value="alpha/beta-Hydrolases"/>
    <property type="match status" value="1"/>
</dbReference>
<dbReference type="AlphaFoldDB" id="A0A9P6F5J9"/>
<evidence type="ECO:0000313" key="2">
    <source>
        <dbReference type="EMBL" id="KAF9542725.1"/>
    </source>
</evidence>
<feature type="region of interest" description="Disordered" evidence="1">
    <location>
        <begin position="98"/>
        <end position="200"/>
    </location>
</feature>
<evidence type="ECO:0008006" key="4">
    <source>
        <dbReference type="Google" id="ProtNLM"/>
    </source>
</evidence>
<dbReference type="Proteomes" id="UP000723463">
    <property type="component" value="Unassembled WGS sequence"/>
</dbReference>
<gene>
    <name evidence="2" type="ORF">EC957_001706</name>
</gene>